<reference evidence="2 3" key="1">
    <citation type="submission" date="2015-07" db="EMBL/GenBank/DDBJ databases">
        <authorList>
            <person name="Voget S."/>
            <person name="Dogs M."/>
            <person name="Brinkhoff T.H."/>
            <person name="Daniel R."/>
        </authorList>
    </citation>
    <scope>NUCLEOTIDE SEQUENCE [LARGE SCALE GENOMIC DNA]</scope>
    <source>
        <strain evidence="2 3">B14</strain>
    </source>
</reference>
<accession>A0ABZ2C0Z7</accession>
<organism evidence="2 3">
    <name type="scientific">Roseobacter fucihabitans</name>
    <dbReference type="NCBI Taxonomy" id="1537242"/>
    <lineage>
        <taxon>Bacteria</taxon>
        <taxon>Pseudomonadati</taxon>
        <taxon>Pseudomonadota</taxon>
        <taxon>Alphaproteobacteria</taxon>
        <taxon>Rhodobacterales</taxon>
        <taxon>Roseobacteraceae</taxon>
        <taxon>Roseobacter</taxon>
    </lineage>
</organism>
<dbReference type="EMBL" id="CP143423">
    <property type="protein sequence ID" value="WVX50559.1"/>
    <property type="molecule type" value="Genomic_DNA"/>
</dbReference>
<evidence type="ECO:0000313" key="2">
    <source>
        <dbReference type="EMBL" id="WVX50559.1"/>
    </source>
</evidence>
<reference evidence="3" key="2">
    <citation type="submission" date="2024-01" db="EMBL/GenBank/DDBJ databases">
        <title>Roseobacter fucihabitans sp. nov., isolated from the brown alga Fucus spiralis.</title>
        <authorList>
            <person name="Hahnke S."/>
            <person name="Berger M."/>
            <person name="Schlingloff A."/>
            <person name="Athale I."/>
            <person name="Neumann-Schaal M."/>
            <person name="Adenaya A."/>
            <person name="Poehlein A."/>
            <person name="Daniel R."/>
            <person name="Pertersen J."/>
            <person name="Brinkhoff T."/>
        </authorList>
    </citation>
    <scope>NUCLEOTIDE SEQUENCE [LARGE SCALE GENOMIC DNA]</scope>
    <source>
        <strain evidence="3">B14</strain>
    </source>
</reference>
<evidence type="ECO:0000256" key="1">
    <source>
        <dbReference type="SAM" id="MobiDB-lite"/>
    </source>
</evidence>
<feature type="region of interest" description="Disordered" evidence="1">
    <location>
        <begin position="1"/>
        <end position="24"/>
    </location>
</feature>
<evidence type="ECO:0000313" key="3">
    <source>
        <dbReference type="Proteomes" id="UP001318682"/>
    </source>
</evidence>
<dbReference type="Proteomes" id="UP001318682">
    <property type="component" value="Chromosome"/>
</dbReference>
<sequence>MAQTDPLGCSGGNARRSQWPGSGSHTDCTFGHLRPILGLISLSDVEIIAADQVKLDPDAAMAKTAAGIALLAA</sequence>
<keyword evidence="3" id="KW-1185">Reference proteome</keyword>
<protein>
    <submittedName>
        <fullName evidence="2">Uncharacterized protein</fullName>
    </submittedName>
</protein>
<dbReference type="RefSeq" id="WP_187430528.1">
    <property type="nucleotide sequence ID" value="NZ_CP143423.1"/>
</dbReference>
<gene>
    <name evidence="2" type="ORF">ROLI_036570</name>
</gene>
<feature type="compositionally biased region" description="Polar residues" evidence="1">
    <location>
        <begin position="15"/>
        <end position="24"/>
    </location>
</feature>
<proteinExistence type="predicted"/>
<name>A0ABZ2C0Z7_9RHOB</name>